<evidence type="ECO:0000256" key="2">
    <source>
        <dbReference type="ARBA" id="ARBA00022980"/>
    </source>
</evidence>
<feature type="domain" description="Large ribosomal subunit protein eL19" evidence="4">
    <location>
        <begin position="1"/>
        <end position="128"/>
    </location>
</feature>
<dbReference type="InterPro" id="IPR057260">
    <property type="entry name" value="Ribosomal_L19e_C"/>
</dbReference>
<protein>
    <submittedName>
        <fullName evidence="5">60S ribosomal protein L19</fullName>
    </submittedName>
</protein>
<dbReference type="Pfam" id="PF01280">
    <property type="entry name" value="Ribosomal_L19e"/>
    <property type="match status" value="1"/>
</dbReference>
<accession>A0A9P6R280</accession>
<dbReference type="InterPro" id="IPR000196">
    <property type="entry name" value="Ribosomal_eL19_dom"/>
</dbReference>
<keyword evidence="2 5" id="KW-0689">Ribosomal protein</keyword>
<dbReference type="Proteomes" id="UP000738325">
    <property type="component" value="Unassembled WGS sequence"/>
</dbReference>
<dbReference type="InterPro" id="IPR057259">
    <property type="entry name" value="Ribosomal_L19e"/>
</dbReference>
<evidence type="ECO:0000259" key="4">
    <source>
        <dbReference type="SMART" id="SM01416"/>
    </source>
</evidence>
<dbReference type="Pfam" id="PF25476">
    <property type="entry name" value="Ribosomal_L19e_C"/>
    <property type="match status" value="1"/>
</dbReference>
<keyword evidence="3" id="KW-0687">Ribonucleoprotein</keyword>
<dbReference type="EMBL" id="JAAAIP010001224">
    <property type="protein sequence ID" value="KAG0309117.1"/>
    <property type="molecule type" value="Genomic_DNA"/>
</dbReference>
<comment type="caution">
    <text evidence="5">The sequence shown here is derived from an EMBL/GenBank/DDBJ whole genome shotgun (WGS) entry which is preliminary data.</text>
</comment>
<organism evidence="5 6">
    <name type="scientific">Dissophora globulifera</name>
    <dbReference type="NCBI Taxonomy" id="979702"/>
    <lineage>
        <taxon>Eukaryota</taxon>
        <taxon>Fungi</taxon>
        <taxon>Fungi incertae sedis</taxon>
        <taxon>Mucoromycota</taxon>
        <taxon>Mortierellomycotina</taxon>
        <taxon>Mortierellomycetes</taxon>
        <taxon>Mortierellales</taxon>
        <taxon>Mortierellaceae</taxon>
        <taxon>Dissophora</taxon>
    </lineage>
</organism>
<dbReference type="InterPro" id="IPR039547">
    <property type="entry name" value="Ribosomal_eL19"/>
</dbReference>
<dbReference type="SUPFAM" id="SSF48140">
    <property type="entry name" value="Ribosomal protein L19 (L19e)"/>
    <property type="match status" value="1"/>
</dbReference>
<evidence type="ECO:0000313" key="5">
    <source>
        <dbReference type="EMBL" id="KAG0309117.1"/>
    </source>
</evidence>
<dbReference type="PANTHER" id="PTHR10722">
    <property type="entry name" value="60S RIBOSOMAL PROTEIN L19"/>
    <property type="match status" value="1"/>
</dbReference>
<dbReference type="GO" id="GO:0022625">
    <property type="term" value="C:cytosolic large ribosomal subunit"/>
    <property type="evidence" value="ECO:0007669"/>
    <property type="project" value="InterPro"/>
</dbReference>
<evidence type="ECO:0000313" key="6">
    <source>
        <dbReference type="Proteomes" id="UP000738325"/>
    </source>
</evidence>
<feature type="non-terminal residue" evidence="5">
    <location>
        <position position="144"/>
    </location>
</feature>
<dbReference type="GO" id="GO:0003735">
    <property type="term" value="F:structural constituent of ribosome"/>
    <property type="evidence" value="ECO:0007669"/>
    <property type="project" value="InterPro"/>
</dbReference>
<keyword evidence="6" id="KW-1185">Reference proteome</keyword>
<dbReference type="Gene3D" id="1.10.1650.10">
    <property type="match status" value="1"/>
</dbReference>
<comment type="similarity">
    <text evidence="1">Belongs to the eukaryotic ribosomal protein eL19 family.</text>
</comment>
<dbReference type="GO" id="GO:0003723">
    <property type="term" value="F:RNA binding"/>
    <property type="evidence" value="ECO:0007669"/>
    <property type="project" value="InterPro"/>
</dbReference>
<proteinExistence type="inferred from homology"/>
<sequence length="144" mass="17035">KRKIWLDSNDVTEIANEVTEIVNANTRQDIRKLDKDGLIIKNLQTMHSHFRHREKLAANRAGRHNGNEARVPSTVLWRRRQHVLRCFLCKYRESGKIDRHLYNVLYMRSKGNIVENKRVLTEYIHKAKAKKLWSKLIADQAEAH</sequence>
<dbReference type="AlphaFoldDB" id="A0A9P6R280"/>
<dbReference type="InterPro" id="IPR015972">
    <property type="entry name" value="Ribosomal_eL19_dom1"/>
</dbReference>
<dbReference type="SMART" id="SM01416">
    <property type="entry name" value="Ribosomal_L19e"/>
    <property type="match status" value="1"/>
</dbReference>
<gene>
    <name evidence="5" type="primary">RPL19_1</name>
    <name evidence="5" type="ORF">BGZ99_000979</name>
</gene>
<evidence type="ECO:0000256" key="1">
    <source>
        <dbReference type="ARBA" id="ARBA00011082"/>
    </source>
</evidence>
<dbReference type="OrthoDB" id="5407653at2759"/>
<name>A0A9P6R280_9FUNG</name>
<dbReference type="GO" id="GO:0006412">
    <property type="term" value="P:translation"/>
    <property type="evidence" value="ECO:0007669"/>
    <property type="project" value="InterPro"/>
</dbReference>
<dbReference type="InterPro" id="IPR035970">
    <property type="entry name" value="60S_ribosomal_eL19_sf"/>
</dbReference>
<reference evidence="5" key="1">
    <citation type="journal article" date="2020" name="Fungal Divers.">
        <title>Resolving the Mortierellaceae phylogeny through synthesis of multi-gene phylogenetics and phylogenomics.</title>
        <authorList>
            <person name="Vandepol N."/>
            <person name="Liber J."/>
            <person name="Desiro A."/>
            <person name="Na H."/>
            <person name="Kennedy M."/>
            <person name="Barry K."/>
            <person name="Grigoriev I.V."/>
            <person name="Miller A.N."/>
            <person name="O'Donnell K."/>
            <person name="Stajich J.E."/>
            <person name="Bonito G."/>
        </authorList>
    </citation>
    <scope>NUCLEOTIDE SEQUENCE</scope>
    <source>
        <strain evidence="5">REB-010B</strain>
    </source>
</reference>
<dbReference type="Gene3D" id="1.10.1200.240">
    <property type="match status" value="1"/>
</dbReference>
<evidence type="ECO:0000256" key="3">
    <source>
        <dbReference type="ARBA" id="ARBA00023274"/>
    </source>
</evidence>